<dbReference type="OrthoDB" id="7595014at2"/>
<dbReference type="InterPro" id="IPR019734">
    <property type="entry name" value="TPR_rpt"/>
</dbReference>
<evidence type="ECO:0000256" key="4">
    <source>
        <dbReference type="SAM" id="SignalP"/>
    </source>
</evidence>
<keyword evidence="2 3" id="KW-0802">TPR repeat</keyword>
<organism evidence="5 6">
    <name type="scientific">Caenispirillum salinarum AK4</name>
    <dbReference type="NCBI Taxonomy" id="1238182"/>
    <lineage>
        <taxon>Bacteria</taxon>
        <taxon>Pseudomonadati</taxon>
        <taxon>Pseudomonadota</taxon>
        <taxon>Alphaproteobacteria</taxon>
        <taxon>Rhodospirillales</taxon>
        <taxon>Novispirillaceae</taxon>
        <taxon>Caenispirillum</taxon>
    </lineage>
</organism>
<dbReference type="Pfam" id="PF07719">
    <property type="entry name" value="TPR_2"/>
    <property type="match status" value="1"/>
</dbReference>
<dbReference type="AlphaFoldDB" id="K9GU48"/>
<dbReference type="EMBL" id="ANHY01000015">
    <property type="protein sequence ID" value="EKV28667.1"/>
    <property type="molecule type" value="Genomic_DNA"/>
</dbReference>
<dbReference type="eggNOG" id="COG0457">
    <property type="taxonomic scope" value="Bacteria"/>
</dbReference>
<keyword evidence="4" id="KW-0732">Signal</keyword>
<protein>
    <submittedName>
        <fullName evidence="5">Sel1-like repeat protein</fullName>
    </submittedName>
</protein>
<dbReference type="Gene3D" id="1.25.40.10">
    <property type="entry name" value="Tetratricopeptide repeat domain"/>
    <property type="match status" value="1"/>
</dbReference>
<accession>K9GU48</accession>
<dbReference type="PANTHER" id="PTHR44216">
    <property type="entry name" value="PROTEIN O-MANNOSYL-TRANSFERASE TMTC2"/>
    <property type="match status" value="1"/>
</dbReference>
<sequence length="319" mass="32832">MTSTMSKSQAAEPARRRRLGAAAVAVAAVLGLSACAGTTGGGDAAPDLSATGQGAPLPVATADRVLERGDAALAAGGLEDARAHYGIVLSRDPGNTRAALGLAEVALAAGETAKARDAFAALARQPEVPPSVTARAHQGVGLSWLKEGQTEKALPALEDAVAADDGLWRAWNALGAAHDRRQNWDSAVAAYEKAIALAPEEAGPVNNLGFSLILQGRHQDAARHLVRAAHLARDMDMPRVNLRLALAWQGRYDDAVAGATPAELPAVLNNVGYVALLKGDHADAESLLVRSLEASPSYFEAARLNLDHLRTVAPAGGGA</sequence>
<evidence type="ECO:0000256" key="3">
    <source>
        <dbReference type="PROSITE-ProRule" id="PRU00339"/>
    </source>
</evidence>
<dbReference type="PROSITE" id="PS50005">
    <property type="entry name" value="TPR"/>
    <property type="match status" value="1"/>
</dbReference>
<dbReference type="Proteomes" id="UP000009881">
    <property type="component" value="Unassembled WGS sequence"/>
</dbReference>
<dbReference type="Pfam" id="PF13432">
    <property type="entry name" value="TPR_16"/>
    <property type="match status" value="1"/>
</dbReference>
<dbReference type="InterPro" id="IPR011990">
    <property type="entry name" value="TPR-like_helical_dom_sf"/>
</dbReference>
<dbReference type="PANTHER" id="PTHR44216:SF3">
    <property type="entry name" value="PROTEIN O-MANNOSYL-TRANSFERASE TMTC2"/>
    <property type="match status" value="1"/>
</dbReference>
<feature type="signal peptide" evidence="4">
    <location>
        <begin position="1"/>
        <end position="36"/>
    </location>
</feature>
<proteinExistence type="predicted"/>
<keyword evidence="1" id="KW-0677">Repeat</keyword>
<feature type="chain" id="PRO_5003929735" evidence="4">
    <location>
        <begin position="37"/>
        <end position="319"/>
    </location>
</feature>
<dbReference type="RefSeq" id="WP_009541535.1">
    <property type="nucleotide sequence ID" value="NZ_ANHY01000015.1"/>
</dbReference>
<dbReference type="SMART" id="SM00028">
    <property type="entry name" value="TPR"/>
    <property type="match status" value="6"/>
</dbReference>
<evidence type="ECO:0000313" key="5">
    <source>
        <dbReference type="EMBL" id="EKV28667.1"/>
    </source>
</evidence>
<evidence type="ECO:0000256" key="2">
    <source>
        <dbReference type="ARBA" id="ARBA00022803"/>
    </source>
</evidence>
<dbReference type="SUPFAM" id="SSF48452">
    <property type="entry name" value="TPR-like"/>
    <property type="match status" value="2"/>
</dbReference>
<dbReference type="InterPro" id="IPR052384">
    <property type="entry name" value="TMTC_O-mannosyltransferase"/>
</dbReference>
<reference evidence="5 6" key="1">
    <citation type="journal article" date="2013" name="Genome Announc.">
        <title>Draft Genome Sequence of an Alphaproteobacterium, Caenispirillum salinarum AK4(T), Isolated from a Solar Saltern.</title>
        <authorList>
            <person name="Khatri I."/>
            <person name="Singh A."/>
            <person name="Korpole S."/>
            <person name="Pinnaka A.K."/>
            <person name="Subramanian S."/>
        </authorList>
    </citation>
    <scope>NUCLEOTIDE SEQUENCE [LARGE SCALE GENOMIC DNA]</scope>
    <source>
        <strain evidence="5 6">AK4</strain>
    </source>
</reference>
<evidence type="ECO:0000256" key="1">
    <source>
        <dbReference type="ARBA" id="ARBA00022737"/>
    </source>
</evidence>
<keyword evidence="6" id="KW-1185">Reference proteome</keyword>
<name>K9GU48_9PROT</name>
<dbReference type="STRING" id="1238182.C882_0879"/>
<evidence type="ECO:0000313" key="6">
    <source>
        <dbReference type="Proteomes" id="UP000009881"/>
    </source>
</evidence>
<dbReference type="GO" id="GO:0035269">
    <property type="term" value="P:protein O-linked glycosylation via mannose"/>
    <property type="evidence" value="ECO:0007669"/>
    <property type="project" value="TreeGrafter"/>
</dbReference>
<comment type="caution">
    <text evidence="5">The sequence shown here is derived from an EMBL/GenBank/DDBJ whole genome shotgun (WGS) entry which is preliminary data.</text>
</comment>
<dbReference type="GO" id="GO:0000030">
    <property type="term" value="F:mannosyltransferase activity"/>
    <property type="evidence" value="ECO:0007669"/>
    <property type="project" value="TreeGrafter"/>
</dbReference>
<dbReference type="PROSITE" id="PS51257">
    <property type="entry name" value="PROKAR_LIPOPROTEIN"/>
    <property type="match status" value="1"/>
</dbReference>
<gene>
    <name evidence="5" type="ORF">C882_0879</name>
</gene>
<feature type="repeat" description="TPR" evidence="3">
    <location>
        <begin position="168"/>
        <end position="201"/>
    </location>
</feature>
<dbReference type="InterPro" id="IPR013105">
    <property type="entry name" value="TPR_2"/>
</dbReference>